<accession>A0A7J7ZCL1</accession>
<proteinExistence type="predicted"/>
<evidence type="ECO:0000313" key="3">
    <source>
        <dbReference type="Proteomes" id="UP000585614"/>
    </source>
</evidence>
<evidence type="ECO:0000313" key="2">
    <source>
        <dbReference type="EMBL" id="KAF6371992.1"/>
    </source>
</evidence>
<sequence length="131" mass="15046">MCYVVVCDRIKWRTAEPVPGKCSVLLPPHSTPHRGVLINSPNKFPTLFSPCLGKWSDTGIVSGVKGRQTGLGVLRRERTYVYILQREVAPEQTKRREQNELRLYLFIYLSIYSFIHSFIHSFIQLLGSTVH</sequence>
<keyword evidence="1" id="KW-1133">Transmembrane helix</keyword>
<dbReference type="Proteomes" id="UP000585614">
    <property type="component" value="Unassembled WGS sequence"/>
</dbReference>
<reference evidence="2 3" key="1">
    <citation type="journal article" date="2020" name="Nature">
        <title>Six reference-quality genomes reveal evolution of bat adaptations.</title>
        <authorList>
            <person name="Jebb D."/>
            <person name="Huang Z."/>
            <person name="Pippel M."/>
            <person name="Hughes G.M."/>
            <person name="Lavrichenko K."/>
            <person name="Devanna P."/>
            <person name="Winkler S."/>
            <person name="Jermiin L.S."/>
            <person name="Skirmuntt E.C."/>
            <person name="Katzourakis A."/>
            <person name="Burkitt-Gray L."/>
            <person name="Ray D.A."/>
            <person name="Sullivan K.A.M."/>
            <person name="Roscito J.G."/>
            <person name="Kirilenko B.M."/>
            <person name="Davalos L.M."/>
            <person name="Corthals A.P."/>
            <person name="Power M.L."/>
            <person name="Jones G."/>
            <person name="Ransome R.D."/>
            <person name="Dechmann D.K.N."/>
            <person name="Locatelli A.G."/>
            <person name="Puechmaille S.J."/>
            <person name="Fedrigo O."/>
            <person name="Jarvis E.D."/>
            <person name="Hiller M."/>
            <person name="Vernes S.C."/>
            <person name="Myers E.W."/>
            <person name="Teeling E.C."/>
        </authorList>
    </citation>
    <scope>NUCLEOTIDE SEQUENCE [LARGE SCALE GENOMIC DNA]</scope>
    <source>
        <strain evidence="2">MRhiFer1</strain>
        <tissue evidence="2">Lung</tissue>
    </source>
</reference>
<evidence type="ECO:0000256" key="1">
    <source>
        <dbReference type="SAM" id="Phobius"/>
    </source>
</evidence>
<protein>
    <submittedName>
        <fullName evidence="2">Uncharacterized protein</fullName>
    </submittedName>
</protein>
<organism evidence="2 3">
    <name type="scientific">Rhinolophus ferrumequinum</name>
    <name type="common">Greater horseshoe bat</name>
    <dbReference type="NCBI Taxonomy" id="59479"/>
    <lineage>
        <taxon>Eukaryota</taxon>
        <taxon>Metazoa</taxon>
        <taxon>Chordata</taxon>
        <taxon>Craniata</taxon>
        <taxon>Vertebrata</taxon>
        <taxon>Euteleostomi</taxon>
        <taxon>Mammalia</taxon>
        <taxon>Eutheria</taxon>
        <taxon>Laurasiatheria</taxon>
        <taxon>Chiroptera</taxon>
        <taxon>Yinpterochiroptera</taxon>
        <taxon>Rhinolophoidea</taxon>
        <taxon>Rhinolophidae</taxon>
        <taxon>Rhinolophinae</taxon>
        <taxon>Rhinolophus</taxon>
    </lineage>
</organism>
<name>A0A7J7ZCL1_RHIFE</name>
<feature type="transmembrane region" description="Helical" evidence="1">
    <location>
        <begin position="103"/>
        <end position="123"/>
    </location>
</feature>
<keyword evidence="1" id="KW-0472">Membrane</keyword>
<keyword evidence="1" id="KW-0812">Transmembrane</keyword>
<gene>
    <name evidence="2" type="ORF">mRhiFer1_009731</name>
</gene>
<dbReference type="AlphaFoldDB" id="A0A7J7ZCL1"/>
<comment type="caution">
    <text evidence="2">The sequence shown here is derived from an EMBL/GenBank/DDBJ whole genome shotgun (WGS) entry which is preliminary data.</text>
</comment>
<dbReference type="EMBL" id="JACAGC010000004">
    <property type="protein sequence ID" value="KAF6371992.1"/>
    <property type="molecule type" value="Genomic_DNA"/>
</dbReference>